<dbReference type="Proteomes" id="UP000823775">
    <property type="component" value="Unassembled WGS sequence"/>
</dbReference>
<dbReference type="EMBL" id="JACEIK010018202">
    <property type="protein sequence ID" value="MCE5165973.1"/>
    <property type="molecule type" value="Genomic_DNA"/>
</dbReference>
<comment type="caution">
    <text evidence="1">The sequence shown here is derived from an EMBL/GenBank/DDBJ whole genome shotgun (WGS) entry which is preliminary data.</text>
</comment>
<gene>
    <name evidence="1" type="ORF">HAX54_013598</name>
</gene>
<evidence type="ECO:0000313" key="2">
    <source>
        <dbReference type="Proteomes" id="UP000823775"/>
    </source>
</evidence>
<accession>A0ABS8Y1W3</accession>
<reference evidence="1 2" key="1">
    <citation type="journal article" date="2021" name="BMC Genomics">
        <title>Datura genome reveals duplications of psychoactive alkaloid biosynthetic genes and high mutation rate following tissue culture.</title>
        <authorList>
            <person name="Rajewski A."/>
            <person name="Carter-House D."/>
            <person name="Stajich J."/>
            <person name="Litt A."/>
        </authorList>
    </citation>
    <scope>NUCLEOTIDE SEQUENCE [LARGE SCALE GENOMIC DNA]</scope>
    <source>
        <strain evidence="1">AR-01</strain>
    </source>
</reference>
<name>A0ABS8Y1W3_DATST</name>
<organism evidence="1 2">
    <name type="scientific">Datura stramonium</name>
    <name type="common">Jimsonweed</name>
    <name type="synonym">Common thornapple</name>
    <dbReference type="NCBI Taxonomy" id="4076"/>
    <lineage>
        <taxon>Eukaryota</taxon>
        <taxon>Viridiplantae</taxon>
        <taxon>Streptophyta</taxon>
        <taxon>Embryophyta</taxon>
        <taxon>Tracheophyta</taxon>
        <taxon>Spermatophyta</taxon>
        <taxon>Magnoliopsida</taxon>
        <taxon>eudicotyledons</taxon>
        <taxon>Gunneridae</taxon>
        <taxon>Pentapetalae</taxon>
        <taxon>asterids</taxon>
        <taxon>lamiids</taxon>
        <taxon>Solanales</taxon>
        <taxon>Solanaceae</taxon>
        <taxon>Solanoideae</taxon>
        <taxon>Datureae</taxon>
        <taxon>Datura</taxon>
    </lineage>
</organism>
<keyword evidence="2" id="KW-1185">Reference proteome</keyword>
<evidence type="ECO:0000313" key="1">
    <source>
        <dbReference type="EMBL" id="MCE5165973.1"/>
    </source>
</evidence>
<protein>
    <submittedName>
        <fullName evidence="1">Uncharacterized protein</fullName>
    </submittedName>
</protein>
<proteinExistence type="predicted"/>
<feature type="non-terminal residue" evidence="1">
    <location>
        <position position="150"/>
    </location>
</feature>
<feature type="non-terminal residue" evidence="1">
    <location>
        <position position="1"/>
    </location>
</feature>
<sequence>GKNEEGAGLLLVCCAGEDETDASTNRAGAAKIQREIKEEWFPMSLLDGGFFRGLSALMAYGGVDLVVRRLKMKEKGEGVFGDWWFFGGRWWCAKAMVEKKRRKVCWCGVVRVRGRRSGGGVVSWVLLMAEGERRRGREENERWKVREWSK</sequence>